<dbReference type="AlphaFoldDB" id="A0A090N6L1"/>
<proteinExistence type="predicted"/>
<dbReference type="RefSeq" id="WP_009337393.1">
    <property type="nucleotide sequence ID" value="NZ_CCAZ020000001.1"/>
</dbReference>
<protein>
    <recommendedName>
        <fullName evidence="1">DUF2249 domain-containing protein</fullName>
    </recommendedName>
</protein>
<dbReference type="STRING" id="1035.BN961_00424"/>
<dbReference type="EMBL" id="CCAZ020000001">
    <property type="protein sequence ID" value="CEG07043.1"/>
    <property type="molecule type" value="Genomic_DNA"/>
</dbReference>
<sequence length="86" mass="9788">MTDATKNSSVNKVDVRTLIPAQRHAKIFELVNKLTPGGSFILVNDHDPKPLYYQLEAEYPKQFSWTYVERGPEVWQVEIGKLAKAA</sequence>
<keyword evidence="3" id="KW-1185">Reference proteome</keyword>
<evidence type="ECO:0000259" key="1">
    <source>
        <dbReference type="Pfam" id="PF10006"/>
    </source>
</evidence>
<organism evidence="2 3">
    <name type="scientific">Afipia felis</name>
    <name type="common">Cat scratch disease bacillus</name>
    <dbReference type="NCBI Taxonomy" id="1035"/>
    <lineage>
        <taxon>Bacteria</taxon>
        <taxon>Pseudomonadati</taxon>
        <taxon>Pseudomonadota</taxon>
        <taxon>Alphaproteobacteria</taxon>
        <taxon>Hyphomicrobiales</taxon>
        <taxon>Nitrobacteraceae</taxon>
        <taxon>Afipia</taxon>
    </lineage>
</organism>
<dbReference type="OrthoDB" id="8451629at2"/>
<evidence type="ECO:0000313" key="3">
    <source>
        <dbReference type="Proteomes" id="UP000035762"/>
    </source>
</evidence>
<name>A0A090N6L1_AFIFE</name>
<gene>
    <name evidence="2" type="ORF">BN961_00424</name>
</gene>
<evidence type="ECO:0000313" key="2">
    <source>
        <dbReference type="EMBL" id="CEG07043.1"/>
    </source>
</evidence>
<dbReference type="Proteomes" id="UP000035762">
    <property type="component" value="Unassembled WGS sequence"/>
</dbReference>
<comment type="caution">
    <text evidence="2">The sequence shown here is derived from an EMBL/GenBank/DDBJ whole genome shotgun (WGS) entry which is preliminary data.</text>
</comment>
<dbReference type="Pfam" id="PF10006">
    <property type="entry name" value="DUF2249"/>
    <property type="match status" value="1"/>
</dbReference>
<dbReference type="InterPro" id="IPR018720">
    <property type="entry name" value="DUF2249"/>
</dbReference>
<reference evidence="2 3" key="1">
    <citation type="journal article" date="2014" name="Genome Announc.">
        <title>Genome Sequence of Afipia felis Strain 76713, Isolated in Hospital Water Using an Amoeba Co-Culture Procedure.</title>
        <authorList>
            <person name="Benamar S."/>
            <person name="La Scola B."/>
            <person name="Croce O."/>
        </authorList>
    </citation>
    <scope>NUCLEOTIDE SEQUENCE [LARGE SCALE GENOMIC DNA]</scope>
    <source>
        <strain evidence="2 3">76713</strain>
    </source>
</reference>
<feature type="domain" description="DUF2249" evidence="1">
    <location>
        <begin position="13"/>
        <end position="81"/>
    </location>
</feature>
<accession>A0A090N6L1</accession>